<dbReference type="KEGG" id="bgok:Pr1d_40970"/>
<dbReference type="EMBL" id="CP042913">
    <property type="protein sequence ID" value="QEG36761.1"/>
    <property type="molecule type" value="Genomic_DNA"/>
</dbReference>
<evidence type="ECO:0000256" key="2">
    <source>
        <dbReference type="SAM" id="SignalP"/>
    </source>
</evidence>
<feature type="compositionally biased region" description="Low complexity" evidence="1">
    <location>
        <begin position="142"/>
        <end position="153"/>
    </location>
</feature>
<protein>
    <submittedName>
        <fullName evidence="3">Uncharacterized protein</fullName>
    </submittedName>
</protein>
<evidence type="ECO:0000256" key="1">
    <source>
        <dbReference type="SAM" id="MobiDB-lite"/>
    </source>
</evidence>
<dbReference type="AlphaFoldDB" id="A0A5B9QRK5"/>
<sequence length="450" mass="45830" precursor="true">MSRQINPVRVLVACLSISLVFACCQSFGRGGKGGGGRSPGGSWSQKSHGGSQSRAGGQAHTGGQYHSGGRSAENRGGRNASQASRTQGLAGGADFANRRGPQASGAQGAAGGAAIANRRGPQESGAEGAAGGAALAKRRGPQASGAQGAAAGAAVSKRNEPQYSGAQGAAAGAAVSNRNQPQYSGAQGAAAGAAVSKRNAPQYSGAQGAAAGAAVADRNEPAMSGAAGYAAIQNSFDNPNMFGRQWYGNHPTAWAPSAWTTGAAWAGVSQAGIARHFGYSDATPISYDYGVNVTCENDEVTVDGENMGTAEEFSQQAADLANLGSEASEVATDRWLALGVYAMVRNEQQHPQLILQLAINEKGILRGNFTDEITDRISPIHGAVDKKTQRAAWTVGDNHQTVMEAGLNNLTDSSAPALVHKNGKTDHWLLVRLNEPPQNGDVEAGSGPAE</sequence>
<accession>A0A5B9QRK5</accession>
<dbReference type="OrthoDB" id="282085at2"/>
<reference evidence="3 4" key="1">
    <citation type="submission" date="2019-08" db="EMBL/GenBank/DDBJ databases">
        <title>Deep-cultivation of Planctomycetes and their phenomic and genomic characterization uncovers novel biology.</title>
        <authorList>
            <person name="Wiegand S."/>
            <person name="Jogler M."/>
            <person name="Boedeker C."/>
            <person name="Pinto D."/>
            <person name="Vollmers J."/>
            <person name="Rivas-Marin E."/>
            <person name="Kohn T."/>
            <person name="Peeters S.H."/>
            <person name="Heuer A."/>
            <person name="Rast P."/>
            <person name="Oberbeckmann S."/>
            <person name="Bunk B."/>
            <person name="Jeske O."/>
            <person name="Meyerdierks A."/>
            <person name="Storesund J.E."/>
            <person name="Kallscheuer N."/>
            <person name="Luecker S."/>
            <person name="Lage O.M."/>
            <person name="Pohl T."/>
            <person name="Merkel B.J."/>
            <person name="Hornburger P."/>
            <person name="Mueller R.-W."/>
            <person name="Bruemmer F."/>
            <person name="Labrenz M."/>
            <person name="Spormann A.M."/>
            <person name="Op den Camp H."/>
            <person name="Overmann J."/>
            <person name="Amann R."/>
            <person name="Jetten M.S.M."/>
            <person name="Mascher T."/>
            <person name="Medema M.H."/>
            <person name="Devos D.P."/>
            <person name="Kaster A.-K."/>
            <person name="Ovreas L."/>
            <person name="Rohde M."/>
            <person name="Galperin M.Y."/>
            <person name="Jogler C."/>
        </authorList>
    </citation>
    <scope>NUCLEOTIDE SEQUENCE [LARGE SCALE GENOMIC DNA]</scope>
    <source>
        <strain evidence="3 4">Pr1d</strain>
    </source>
</reference>
<evidence type="ECO:0000313" key="4">
    <source>
        <dbReference type="Proteomes" id="UP000323917"/>
    </source>
</evidence>
<dbReference type="PROSITE" id="PS51257">
    <property type="entry name" value="PROKAR_LIPOPROTEIN"/>
    <property type="match status" value="1"/>
</dbReference>
<name>A0A5B9QRK5_9BACT</name>
<feature type="chain" id="PRO_5022777090" evidence="2">
    <location>
        <begin position="23"/>
        <end position="450"/>
    </location>
</feature>
<organism evidence="3 4">
    <name type="scientific">Bythopirellula goksoeyrii</name>
    <dbReference type="NCBI Taxonomy" id="1400387"/>
    <lineage>
        <taxon>Bacteria</taxon>
        <taxon>Pseudomonadati</taxon>
        <taxon>Planctomycetota</taxon>
        <taxon>Planctomycetia</taxon>
        <taxon>Pirellulales</taxon>
        <taxon>Lacipirellulaceae</taxon>
        <taxon>Bythopirellula</taxon>
    </lineage>
</organism>
<dbReference type="RefSeq" id="WP_148075075.1">
    <property type="nucleotide sequence ID" value="NZ_CP042913.1"/>
</dbReference>
<evidence type="ECO:0000313" key="3">
    <source>
        <dbReference type="EMBL" id="QEG36761.1"/>
    </source>
</evidence>
<proteinExistence type="predicted"/>
<feature type="region of interest" description="Disordered" evidence="1">
    <location>
        <begin position="31"/>
        <end position="153"/>
    </location>
</feature>
<feature type="signal peptide" evidence="2">
    <location>
        <begin position="1"/>
        <end position="22"/>
    </location>
</feature>
<feature type="compositionally biased region" description="Polar residues" evidence="1">
    <location>
        <begin position="43"/>
        <end position="55"/>
    </location>
</feature>
<keyword evidence="4" id="KW-1185">Reference proteome</keyword>
<feature type="compositionally biased region" description="Low complexity" evidence="1">
    <location>
        <begin position="98"/>
        <end position="119"/>
    </location>
</feature>
<keyword evidence="2" id="KW-0732">Signal</keyword>
<gene>
    <name evidence="3" type="ORF">Pr1d_40970</name>
</gene>
<dbReference type="Proteomes" id="UP000323917">
    <property type="component" value="Chromosome"/>
</dbReference>